<name>A0A7X2N0R8_9CLOT</name>
<keyword evidence="3" id="KW-1185">Reference proteome</keyword>
<gene>
    <name evidence="2" type="ORF">FYJ33_14900</name>
</gene>
<organism evidence="2 3">
    <name type="scientific">Inconstantimicrobium porci</name>
    <dbReference type="NCBI Taxonomy" id="2652291"/>
    <lineage>
        <taxon>Bacteria</taxon>
        <taxon>Bacillati</taxon>
        <taxon>Bacillota</taxon>
        <taxon>Clostridia</taxon>
        <taxon>Eubacteriales</taxon>
        <taxon>Clostridiaceae</taxon>
        <taxon>Inconstantimicrobium</taxon>
    </lineage>
</organism>
<dbReference type="InterPro" id="IPR024008">
    <property type="entry name" value="BsaA"/>
</dbReference>
<dbReference type="Proteomes" id="UP000460287">
    <property type="component" value="Unassembled WGS sequence"/>
</dbReference>
<protein>
    <submittedName>
        <fullName evidence="2">Uncharacterized protein</fullName>
    </submittedName>
</protein>
<proteinExistence type="predicted"/>
<dbReference type="InterPro" id="IPR023833">
    <property type="entry name" value="Signal_pept_SipW-depend-type"/>
</dbReference>
<dbReference type="NCBIfam" id="TIGR04088">
    <property type="entry name" value="cognate_SipW"/>
    <property type="match status" value="1"/>
</dbReference>
<evidence type="ECO:0000313" key="2">
    <source>
        <dbReference type="EMBL" id="MSR92619.1"/>
    </source>
</evidence>
<sequence length="232" mass="25092">MNKKKVISLLVAGVMTVGIVGGTLAWFTSSDNVTNKFTTGSYNDDVTHGLDIWEKFDTEKATKLTPGADVTKKVQVQNTASYSQFIRVKITPAWTAPDAVKGTSTNLNPVFNTDAISETPTEGKWFKSGDYYYYIGVVGSGHYTPLLLKSVQFVGTKENQNAYVGGAFDVEVLSDSIQSDHDAYKDWAGAPDDVKAALKGLTVDKGEKEPSDTLATGQNTVYPIPTTTQTVK</sequence>
<accession>A0A7X2N0R8</accession>
<dbReference type="RefSeq" id="WP_154532678.1">
    <property type="nucleotide sequence ID" value="NZ_JAQXTV010000082.1"/>
</dbReference>
<reference evidence="2 3" key="1">
    <citation type="submission" date="2019-08" db="EMBL/GenBank/DDBJ databases">
        <title>In-depth cultivation of the pig gut microbiome towards novel bacterial diversity and tailored functional studies.</title>
        <authorList>
            <person name="Wylensek D."/>
            <person name="Hitch T.C.A."/>
            <person name="Clavel T."/>
        </authorList>
    </citation>
    <scope>NUCLEOTIDE SEQUENCE [LARGE SCALE GENOMIC DNA]</scope>
    <source>
        <strain evidence="2 3">WCA-383-APC-5B</strain>
    </source>
</reference>
<dbReference type="NCBIfam" id="TIGR04090">
    <property type="entry name" value="exp_by_SipW_IV"/>
    <property type="match status" value="1"/>
</dbReference>
<feature type="compositionally biased region" description="Polar residues" evidence="1">
    <location>
        <begin position="213"/>
        <end position="232"/>
    </location>
</feature>
<evidence type="ECO:0000256" key="1">
    <source>
        <dbReference type="SAM" id="MobiDB-lite"/>
    </source>
</evidence>
<dbReference type="EMBL" id="VULX01000040">
    <property type="protein sequence ID" value="MSR92619.1"/>
    <property type="molecule type" value="Genomic_DNA"/>
</dbReference>
<feature type="region of interest" description="Disordered" evidence="1">
    <location>
        <begin position="206"/>
        <end position="232"/>
    </location>
</feature>
<evidence type="ECO:0000313" key="3">
    <source>
        <dbReference type="Proteomes" id="UP000460287"/>
    </source>
</evidence>
<dbReference type="AlphaFoldDB" id="A0A7X2N0R8"/>
<comment type="caution">
    <text evidence="2">The sequence shown here is derived from an EMBL/GenBank/DDBJ whole genome shotgun (WGS) entry which is preliminary data.</text>
</comment>